<feature type="domain" description="Bulb-type lectin" evidence="2">
    <location>
        <begin position="588"/>
        <end position="695"/>
    </location>
</feature>
<dbReference type="SMART" id="SM00108">
    <property type="entry name" value="B_lectin"/>
    <property type="match status" value="10"/>
</dbReference>
<keyword evidence="1" id="KW-0732">Signal</keyword>
<dbReference type="Gene3D" id="2.90.10.10">
    <property type="entry name" value="Bulb-type lectin domain"/>
    <property type="match status" value="11"/>
</dbReference>
<dbReference type="SUPFAM" id="SSF51110">
    <property type="entry name" value="alpha-D-mannose-specific plant lectins"/>
    <property type="match status" value="11"/>
</dbReference>
<name>A0A3S3QWH3_9MAGN</name>
<dbReference type="GO" id="GO:0030246">
    <property type="term" value="F:carbohydrate binding"/>
    <property type="evidence" value="ECO:0007669"/>
    <property type="project" value="UniProtKB-KW"/>
</dbReference>
<feature type="domain" description="Bulb-type lectin" evidence="2">
    <location>
        <begin position="862"/>
        <end position="969"/>
    </location>
</feature>
<keyword evidence="3" id="KW-0430">Lectin</keyword>
<sequence length="1391" mass="152426">MAGSSSNFFVLLILSLFVFLVNNPLRCEAGNVLYSVGAMYPGDVLQYNTSQLKLEENCNLVMPHWETNTLANFCNLTLGNDGDLVLYADPSGETLWTTNTTGALDNYVLIYTFMRLQVYGPSTWSSKTSEGTLSSLDEDTLNENILYPGGVLDSGESLKNGKWELVMRIDCNLTLYDNSEGKAIWSTNTSEGEEALCHLKMELTGDLVIYDHNHNQIWASDTSGNGVSLLVLRNDGDVCEAGNVLYNVGAMYPVEFLQHNTTQLILTEQCDLVMPYWQTHTSAAFCNLTLENNGELVLYGALGQRLWASNVSGSSGEYVLVQNFMQLAVYGPSKAENVLFPEHTLESGNSLKNGRWELRMLPNCNLVLYDLSGKKGIWSSKTSQGSKVACHLKMESTGDAVIYNDESGDQVWSSDTSGIGSSVLVLRNDGNLYVSTQHTTLTPTDADTRNANVLSPHETLLTGNSLKNAKWELKMQEDCDLVLYDFGAEIWSTGTSGKGTGCYLKMELTGDAVVYNEGGDQIWSSDTSGMGVSVLVLRNDGCLVVYGPVLWDYPFPIPPTDQSLDTQVKYVSTQHTTLTPTDADTRNANVLSPHETLLTGNSLKNAKWELKMQEDCDLVLYDFGAEIWSTGTSGKGTGCYLKMELTGDAVVYNEGGDQIWSSDTSGMGVSVLVLRNDGCLVVYGPVLWDYPFSIPPTDQSLDTQVKYVSTQHTTLTPTDADTRNANVLSPHETLLTGNSLKNAKWELKMQEDCDLVLYDFGAEIWSTGTSGKGTGCYLKMELTGDAVVYNEGGDQIWSSDTSGMGVSVLVLRNDGCLVVYGPVLWDYPFSIPPTDQSLDTQVKYVSTQHTTLTPTDADTRNANVLSPHETLLTGNSLKNAKWELKMQEDCDLVLYDFGAEIWSTGTSGKGTGCYLKMELTGDAVVYNEGGDQIWSSDTSGMGVSVLVLRNDGCLVVYGPVLWDYPFSIPPTDQSLDTQVKYVSTQHTTLTPTDADTRNANVLSPHETLLTGNSLKNAKWELKMQEDCDLVLYDFGAEIWSTGTSGKGTGCYLKMELTGDAVVYNEGGDQIWSSDTSGMGVSVLVLRNDGCLVVYGPVLWDYPFSIPPTDQSLDTQVKVSQLDHSSKFVVIPILSLLFFLVNNPLRCEAGNVLYSGGAMFPGDVLQYNISELKLEESCNLVMPHWQTNTLASFCNLTLNSDGELVLYDVPSGEPLWSSNKTGSLDRYVLVYKFMHMWVFGPSTWSTNTSTGTLSPLDADTFDDNTLFPGAVLSSGESLKNGKWELLMQSDCNLTLIDNSEGKTIWSTDTAKEAAVCHLKMELTGDLVIYDESNDQIWASNTSGTGESALVLQNDGDVVIYGPVLWTTGILIQKEREQSAPFRRSILMNQVKG</sequence>
<dbReference type="OrthoDB" id="1884773at2759"/>
<feature type="domain" description="Bulb-type lectin" evidence="2">
    <location>
        <begin position="143"/>
        <end position="253"/>
    </location>
</feature>
<feature type="domain" description="Bulb-type lectin" evidence="2">
    <location>
        <begin position="725"/>
        <end position="832"/>
    </location>
</feature>
<feature type="domain" description="Bulb-type lectin" evidence="2">
    <location>
        <begin position="30"/>
        <end position="131"/>
    </location>
</feature>
<dbReference type="InterPro" id="IPR036426">
    <property type="entry name" value="Bulb-type_lectin_dom_sf"/>
</dbReference>
<organism evidence="3 4">
    <name type="scientific">Cinnamomum micranthum f. kanehirae</name>
    <dbReference type="NCBI Taxonomy" id="337451"/>
    <lineage>
        <taxon>Eukaryota</taxon>
        <taxon>Viridiplantae</taxon>
        <taxon>Streptophyta</taxon>
        <taxon>Embryophyta</taxon>
        <taxon>Tracheophyta</taxon>
        <taxon>Spermatophyta</taxon>
        <taxon>Magnoliopsida</taxon>
        <taxon>Magnoliidae</taxon>
        <taxon>Laurales</taxon>
        <taxon>Lauraceae</taxon>
        <taxon>Cinnamomum</taxon>
    </lineage>
</organism>
<evidence type="ECO:0000259" key="2">
    <source>
        <dbReference type="PROSITE" id="PS50927"/>
    </source>
</evidence>
<keyword evidence="4" id="KW-1185">Reference proteome</keyword>
<gene>
    <name evidence="3" type="ORF">CKAN_02084400</name>
</gene>
<feature type="domain" description="Bulb-type lectin" evidence="2">
    <location>
        <begin position="336"/>
        <end position="447"/>
    </location>
</feature>
<feature type="domain" description="Bulb-type lectin" evidence="2">
    <location>
        <begin position="1262"/>
        <end position="1371"/>
    </location>
</feature>
<accession>A0A3S3QWH3</accession>
<evidence type="ECO:0000313" key="4">
    <source>
        <dbReference type="Proteomes" id="UP000283530"/>
    </source>
</evidence>
<dbReference type="PROSITE" id="PS50927">
    <property type="entry name" value="BULB_LECTIN"/>
    <property type="match status" value="9"/>
</dbReference>
<evidence type="ECO:0000313" key="3">
    <source>
        <dbReference type="EMBL" id="RWR91678.1"/>
    </source>
</evidence>
<dbReference type="EMBL" id="QPKB01000009">
    <property type="protein sequence ID" value="RWR91678.1"/>
    <property type="molecule type" value="Genomic_DNA"/>
</dbReference>
<comment type="caution">
    <text evidence="3">The sequence shown here is derived from an EMBL/GenBank/DDBJ whole genome shotgun (WGS) entry which is preliminary data.</text>
</comment>
<protein>
    <submittedName>
        <fullName evidence="3">Mannose-specific lectin 3-like protein</fullName>
    </submittedName>
</protein>
<feature type="domain" description="Bulb-type lectin" evidence="2">
    <location>
        <begin position="999"/>
        <end position="1106"/>
    </location>
</feature>
<dbReference type="CDD" id="cd00028">
    <property type="entry name" value="B_lectin"/>
    <property type="match status" value="7"/>
</dbReference>
<dbReference type="Proteomes" id="UP000283530">
    <property type="component" value="Unassembled WGS sequence"/>
</dbReference>
<feature type="domain" description="Bulb-type lectin" evidence="2">
    <location>
        <begin position="451"/>
        <end position="558"/>
    </location>
</feature>
<proteinExistence type="predicted"/>
<feature type="chain" id="PRO_5018656524" evidence="1">
    <location>
        <begin position="30"/>
        <end position="1391"/>
    </location>
</feature>
<feature type="signal peptide" evidence="1">
    <location>
        <begin position="1"/>
        <end position="29"/>
    </location>
</feature>
<dbReference type="InterPro" id="IPR001480">
    <property type="entry name" value="Bulb-type_lectin_dom"/>
</dbReference>
<evidence type="ECO:0000256" key="1">
    <source>
        <dbReference type="SAM" id="SignalP"/>
    </source>
</evidence>
<reference evidence="3 4" key="1">
    <citation type="journal article" date="2019" name="Nat. Plants">
        <title>Stout camphor tree genome fills gaps in understanding of flowering plant genome evolution.</title>
        <authorList>
            <person name="Chaw S.M."/>
            <person name="Liu Y.C."/>
            <person name="Wu Y.W."/>
            <person name="Wang H.Y."/>
            <person name="Lin C.I."/>
            <person name="Wu C.S."/>
            <person name="Ke H.M."/>
            <person name="Chang L.Y."/>
            <person name="Hsu C.Y."/>
            <person name="Yang H.T."/>
            <person name="Sudianto E."/>
            <person name="Hsu M.H."/>
            <person name="Wu K.P."/>
            <person name="Wang L.N."/>
            <person name="Leebens-Mack J.H."/>
            <person name="Tsai I.J."/>
        </authorList>
    </citation>
    <scope>NUCLEOTIDE SEQUENCE [LARGE SCALE GENOMIC DNA]</scope>
    <source>
        <strain evidence="4">cv. Chaw 1501</strain>
        <tissue evidence="3">Young leaves</tissue>
    </source>
</reference>